<keyword evidence="4 6" id="KW-0813">Transport</keyword>
<dbReference type="Gene3D" id="3.60.15.10">
    <property type="entry name" value="Ribonuclease Z/Hydroxyacylglutathione hydrolase-like"/>
    <property type="match status" value="1"/>
</dbReference>
<comment type="similarity">
    <text evidence="2 6">Belongs to the PqqB family.</text>
</comment>
<comment type="caution">
    <text evidence="8">The sequence shown here is derived from an EMBL/GenBank/DDBJ whole genome shotgun (WGS) entry which is preliminary data.</text>
</comment>
<evidence type="ECO:0000256" key="5">
    <source>
        <dbReference type="ARBA" id="ARBA00022905"/>
    </source>
</evidence>
<keyword evidence="5 6" id="KW-0884">PQQ biosynthesis</keyword>
<dbReference type="GeneID" id="301847043"/>
<dbReference type="AlphaFoldDB" id="A0A3N2H360"/>
<accession>A0A3N2H360</accession>
<evidence type="ECO:0000256" key="1">
    <source>
        <dbReference type="ARBA" id="ARBA00004886"/>
    </source>
</evidence>
<dbReference type="SUPFAM" id="SSF56281">
    <property type="entry name" value="Metallo-hydrolase/oxidoreductase"/>
    <property type="match status" value="1"/>
</dbReference>
<reference evidence="8 9" key="1">
    <citation type="submission" date="2018-11" db="EMBL/GenBank/DDBJ databases">
        <title>Sequencing the genomes of 1000 actinobacteria strains.</title>
        <authorList>
            <person name="Klenk H.-P."/>
        </authorList>
    </citation>
    <scope>NUCLEOTIDE SEQUENCE [LARGE SCALE GENOMIC DNA]</scope>
    <source>
        <strain evidence="8 9">DSM 44348</strain>
    </source>
</reference>
<keyword evidence="9" id="KW-1185">Reference proteome</keyword>
<feature type="domain" description="Metallo-beta-lactamase" evidence="7">
    <location>
        <begin position="71"/>
        <end position="285"/>
    </location>
</feature>
<dbReference type="EMBL" id="RKHY01000001">
    <property type="protein sequence ID" value="ROS43352.1"/>
    <property type="molecule type" value="Genomic_DNA"/>
</dbReference>
<dbReference type="InterPro" id="IPR036866">
    <property type="entry name" value="RibonucZ/Hydroxyglut_hydro"/>
</dbReference>
<evidence type="ECO:0000256" key="3">
    <source>
        <dbReference type="ARBA" id="ARBA00015084"/>
    </source>
</evidence>
<dbReference type="RefSeq" id="WP_231960789.1">
    <property type="nucleotide sequence ID" value="NZ_RKHY01000001.1"/>
</dbReference>
<evidence type="ECO:0000256" key="4">
    <source>
        <dbReference type="ARBA" id="ARBA00022448"/>
    </source>
</evidence>
<evidence type="ECO:0000259" key="7">
    <source>
        <dbReference type="Pfam" id="PF12706"/>
    </source>
</evidence>
<evidence type="ECO:0000313" key="9">
    <source>
        <dbReference type="Proteomes" id="UP000274843"/>
    </source>
</evidence>
<dbReference type="PANTHER" id="PTHR42663">
    <property type="entry name" value="HYDROLASE C777.06C-RELATED-RELATED"/>
    <property type="match status" value="1"/>
</dbReference>
<evidence type="ECO:0000256" key="2">
    <source>
        <dbReference type="ARBA" id="ARBA00008481"/>
    </source>
</evidence>
<dbReference type="NCBIfam" id="TIGR02108">
    <property type="entry name" value="PQQ_syn_pqqB"/>
    <property type="match status" value="1"/>
</dbReference>
<name>A0A3N2H360_9PSEU</name>
<comment type="function">
    <text evidence="6">May be involved in the transport of PQQ or its precursor to the periplasm.</text>
</comment>
<evidence type="ECO:0000313" key="8">
    <source>
        <dbReference type="EMBL" id="ROS43352.1"/>
    </source>
</evidence>
<gene>
    <name evidence="6" type="primary">pqqB</name>
    <name evidence="8" type="ORF">EDD35_5763</name>
</gene>
<dbReference type="InterPro" id="IPR011842">
    <property type="entry name" value="PQQ_synth_PqqB"/>
</dbReference>
<organism evidence="8 9">
    <name type="scientific">Amycolatopsis thermoflava</name>
    <dbReference type="NCBI Taxonomy" id="84480"/>
    <lineage>
        <taxon>Bacteria</taxon>
        <taxon>Bacillati</taxon>
        <taxon>Actinomycetota</taxon>
        <taxon>Actinomycetes</taxon>
        <taxon>Pseudonocardiales</taxon>
        <taxon>Pseudonocardiaceae</taxon>
        <taxon>Amycolatopsis</taxon>
        <taxon>Amycolatopsis methanolica group</taxon>
    </lineage>
</organism>
<dbReference type="HAMAP" id="MF_00653">
    <property type="entry name" value="PQQ_syn_PqqB"/>
    <property type="match status" value="1"/>
</dbReference>
<evidence type="ECO:0000256" key="6">
    <source>
        <dbReference type="HAMAP-Rule" id="MF_00653"/>
    </source>
</evidence>
<protein>
    <recommendedName>
        <fullName evidence="3 6">Coenzyme PQQ synthesis protein B</fullName>
    </recommendedName>
    <alternativeName>
        <fullName evidence="6">Pyrroloquinoline quinone biosynthesis protein B</fullName>
    </alternativeName>
</protein>
<comment type="pathway">
    <text evidence="1 6">Cofactor biosynthesis; pyrroloquinoline quinone biosynthesis.</text>
</comment>
<dbReference type="UniPathway" id="UPA00539"/>
<sequence length="319" mass="34014">MEWRWTAGPAPSGGPAGEETEGVVLLRVLGSAAGGGSPQWNCGCPVCTAVRSGAGPARTQSSVAVSADRRRWFLINASPDVRTQIEAFPALHPREDRTTPLEAVLLTDAELDHTLGLLMLREARAGLSLYATPAVHKTLRDGSGLLPALERYCPVQWRAVVPGVGMSLDGGLSCRAFDVPTTKRSRFGPGEDHGRVVGYRLTDERSGGTLVYLPGVQALTPEIAAEMPGCQCLLIDGTCWRDDELVRLGLAGKTSREMGHLPIDGPDGSLALLPALGVERTIFVHLNNTNPILLEDSPERRVVEGSGMEVARDGLEVEV</sequence>
<dbReference type="Proteomes" id="UP000274843">
    <property type="component" value="Unassembled WGS sequence"/>
</dbReference>
<dbReference type="PANTHER" id="PTHR42663:SF7">
    <property type="entry name" value="COENZYME PQQ SYNTHESIS PROTEIN B"/>
    <property type="match status" value="1"/>
</dbReference>
<dbReference type="InterPro" id="IPR001279">
    <property type="entry name" value="Metallo-B-lactamas"/>
</dbReference>
<dbReference type="Pfam" id="PF12706">
    <property type="entry name" value="Lactamase_B_2"/>
    <property type="match status" value="1"/>
</dbReference>
<proteinExistence type="inferred from homology"/>
<dbReference type="GO" id="GO:0018189">
    <property type="term" value="P:pyrroloquinoline quinone biosynthetic process"/>
    <property type="evidence" value="ECO:0007669"/>
    <property type="project" value="UniProtKB-UniRule"/>
</dbReference>